<dbReference type="PROSITE" id="PS51257">
    <property type="entry name" value="PROKAR_LIPOPROTEIN"/>
    <property type="match status" value="1"/>
</dbReference>
<dbReference type="AlphaFoldDB" id="A0A8R7UBJ7"/>
<dbReference type="Proteomes" id="UP000015106">
    <property type="component" value="Chromosome 4"/>
</dbReference>
<keyword evidence="2" id="KW-1185">Reference proteome</keyword>
<sequence length="134" mass="14587">MRPSGAATSWVVGADAHLYDDLDAAAIPALLGSCFDGDNVDAQACTSSSSPRSHGSSIPHLSSQGNAHQYSSYGGGYHYTRVVVQQKRLISQMEGWCYHWKCWRNYKAYPTSFRGKDPSNKGHGCSTRVTDKIG</sequence>
<organism evidence="1 2">
    <name type="scientific">Triticum urartu</name>
    <name type="common">Red wild einkorn</name>
    <name type="synonym">Crithodium urartu</name>
    <dbReference type="NCBI Taxonomy" id="4572"/>
    <lineage>
        <taxon>Eukaryota</taxon>
        <taxon>Viridiplantae</taxon>
        <taxon>Streptophyta</taxon>
        <taxon>Embryophyta</taxon>
        <taxon>Tracheophyta</taxon>
        <taxon>Spermatophyta</taxon>
        <taxon>Magnoliopsida</taxon>
        <taxon>Liliopsida</taxon>
        <taxon>Poales</taxon>
        <taxon>Poaceae</taxon>
        <taxon>BOP clade</taxon>
        <taxon>Pooideae</taxon>
        <taxon>Triticodae</taxon>
        <taxon>Triticeae</taxon>
        <taxon>Triticinae</taxon>
        <taxon>Triticum</taxon>
    </lineage>
</organism>
<reference evidence="1" key="3">
    <citation type="submission" date="2022-06" db="UniProtKB">
        <authorList>
            <consortium name="EnsemblPlants"/>
        </authorList>
    </citation>
    <scope>IDENTIFICATION</scope>
</reference>
<accession>A0A8R7UBJ7</accession>
<reference evidence="2" key="1">
    <citation type="journal article" date="2013" name="Nature">
        <title>Draft genome of the wheat A-genome progenitor Triticum urartu.</title>
        <authorList>
            <person name="Ling H.Q."/>
            <person name="Zhao S."/>
            <person name="Liu D."/>
            <person name="Wang J."/>
            <person name="Sun H."/>
            <person name="Zhang C."/>
            <person name="Fan H."/>
            <person name="Li D."/>
            <person name="Dong L."/>
            <person name="Tao Y."/>
            <person name="Gao C."/>
            <person name="Wu H."/>
            <person name="Li Y."/>
            <person name="Cui Y."/>
            <person name="Guo X."/>
            <person name="Zheng S."/>
            <person name="Wang B."/>
            <person name="Yu K."/>
            <person name="Liang Q."/>
            <person name="Yang W."/>
            <person name="Lou X."/>
            <person name="Chen J."/>
            <person name="Feng M."/>
            <person name="Jian J."/>
            <person name="Zhang X."/>
            <person name="Luo G."/>
            <person name="Jiang Y."/>
            <person name="Liu J."/>
            <person name="Wang Z."/>
            <person name="Sha Y."/>
            <person name="Zhang B."/>
            <person name="Wu H."/>
            <person name="Tang D."/>
            <person name="Shen Q."/>
            <person name="Xue P."/>
            <person name="Zou S."/>
            <person name="Wang X."/>
            <person name="Liu X."/>
            <person name="Wang F."/>
            <person name="Yang Y."/>
            <person name="An X."/>
            <person name="Dong Z."/>
            <person name="Zhang K."/>
            <person name="Zhang X."/>
            <person name="Luo M.C."/>
            <person name="Dvorak J."/>
            <person name="Tong Y."/>
            <person name="Wang J."/>
            <person name="Yang H."/>
            <person name="Li Z."/>
            <person name="Wang D."/>
            <person name="Zhang A."/>
            <person name="Wang J."/>
        </authorList>
    </citation>
    <scope>NUCLEOTIDE SEQUENCE</scope>
    <source>
        <strain evidence="2">cv. G1812</strain>
    </source>
</reference>
<evidence type="ECO:0000313" key="1">
    <source>
        <dbReference type="EnsemblPlants" id="TuG1812G0400003416.01.T01"/>
    </source>
</evidence>
<evidence type="ECO:0000313" key="2">
    <source>
        <dbReference type="Proteomes" id="UP000015106"/>
    </source>
</evidence>
<dbReference type="Gramene" id="TuG1812G0400003416.01.T01">
    <property type="protein sequence ID" value="TuG1812G0400003416.01.T01"/>
    <property type="gene ID" value="TuG1812G0400003416.01"/>
</dbReference>
<protein>
    <submittedName>
        <fullName evidence="1">Uncharacterized protein</fullName>
    </submittedName>
</protein>
<proteinExistence type="predicted"/>
<reference evidence="1" key="2">
    <citation type="submission" date="2018-03" db="EMBL/GenBank/DDBJ databases">
        <title>The Triticum urartu genome reveals the dynamic nature of wheat genome evolution.</title>
        <authorList>
            <person name="Ling H."/>
            <person name="Ma B."/>
            <person name="Shi X."/>
            <person name="Liu H."/>
            <person name="Dong L."/>
            <person name="Sun H."/>
            <person name="Cao Y."/>
            <person name="Gao Q."/>
            <person name="Zheng S."/>
            <person name="Li Y."/>
            <person name="Yu Y."/>
            <person name="Du H."/>
            <person name="Qi M."/>
            <person name="Li Y."/>
            <person name="Yu H."/>
            <person name="Cui Y."/>
            <person name="Wang N."/>
            <person name="Chen C."/>
            <person name="Wu H."/>
            <person name="Zhao Y."/>
            <person name="Zhang J."/>
            <person name="Li Y."/>
            <person name="Zhou W."/>
            <person name="Zhang B."/>
            <person name="Hu W."/>
            <person name="Eijk M."/>
            <person name="Tang J."/>
            <person name="Witsenboer H."/>
            <person name="Zhao S."/>
            <person name="Li Z."/>
            <person name="Zhang A."/>
            <person name="Wang D."/>
            <person name="Liang C."/>
        </authorList>
    </citation>
    <scope>NUCLEOTIDE SEQUENCE [LARGE SCALE GENOMIC DNA]</scope>
    <source>
        <strain evidence="1">cv. G1812</strain>
    </source>
</reference>
<name>A0A8R7UBJ7_TRIUA</name>
<dbReference type="EnsemblPlants" id="TuG1812G0400003416.01.T01">
    <property type="protein sequence ID" value="TuG1812G0400003416.01.T01"/>
    <property type="gene ID" value="TuG1812G0400003416.01"/>
</dbReference>